<dbReference type="Pfam" id="PF22910">
    <property type="entry name" value="EDR4-like_1st"/>
    <property type="match status" value="1"/>
</dbReference>
<reference evidence="4 5" key="1">
    <citation type="submission" date="2021-09" db="EMBL/GenBank/DDBJ databases">
        <title>Genomic insights and catalytic innovation underlie evolution of tropane alkaloids biosynthesis.</title>
        <authorList>
            <person name="Wang Y.-J."/>
            <person name="Tian T."/>
            <person name="Huang J.-P."/>
            <person name="Huang S.-X."/>
        </authorList>
    </citation>
    <scope>NUCLEOTIDE SEQUENCE [LARGE SCALE GENOMIC DNA]</scope>
    <source>
        <strain evidence="4">KIB-2018</strain>
        <tissue evidence="4">Leaf</tissue>
    </source>
</reference>
<proteinExistence type="predicted"/>
<feature type="domain" description="Probable zinc-ribbon" evidence="2">
    <location>
        <begin position="395"/>
        <end position="439"/>
    </location>
</feature>
<keyword evidence="5" id="KW-1185">Reference proteome</keyword>
<dbReference type="InterPro" id="IPR055126">
    <property type="entry name" value="EDR4-like_N"/>
</dbReference>
<evidence type="ECO:0000259" key="3">
    <source>
        <dbReference type="Pfam" id="PF22910"/>
    </source>
</evidence>
<protein>
    <recommendedName>
        <fullName evidence="6">Zinc-ribbon domain-containing protein</fullName>
    </recommendedName>
</protein>
<evidence type="ECO:0000256" key="1">
    <source>
        <dbReference type="SAM" id="MobiDB-lite"/>
    </source>
</evidence>
<dbReference type="Pfam" id="PF11331">
    <property type="entry name" value="Zn_ribbon_12"/>
    <property type="match status" value="1"/>
</dbReference>
<evidence type="ECO:0000259" key="2">
    <source>
        <dbReference type="Pfam" id="PF11331"/>
    </source>
</evidence>
<organism evidence="4 5">
    <name type="scientific">Erythroxylum novogranatense</name>
    <dbReference type="NCBI Taxonomy" id="1862640"/>
    <lineage>
        <taxon>Eukaryota</taxon>
        <taxon>Viridiplantae</taxon>
        <taxon>Streptophyta</taxon>
        <taxon>Embryophyta</taxon>
        <taxon>Tracheophyta</taxon>
        <taxon>Spermatophyta</taxon>
        <taxon>Magnoliopsida</taxon>
        <taxon>eudicotyledons</taxon>
        <taxon>Gunneridae</taxon>
        <taxon>Pentapetalae</taxon>
        <taxon>rosids</taxon>
        <taxon>fabids</taxon>
        <taxon>Malpighiales</taxon>
        <taxon>Erythroxylaceae</taxon>
        <taxon>Erythroxylum</taxon>
    </lineage>
</organism>
<feature type="domain" description="Enhanced disease resistance 4-like N-terminal" evidence="3">
    <location>
        <begin position="6"/>
        <end position="39"/>
    </location>
</feature>
<feature type="region of interest" description="Disordered" evidence="1">
    <location>
        <begin position="106"/>
        <end position="136"/>
    </location>
</feature>
<evidence type="ECO:0000313" key="5">
    <source>
        <dbReference type="Proteomes" id="UP001159364"/>
    </source>
</evidence>
<evidence type="ECO:0008006" key="6">
    <source>
        <dbReference type="Google" id="ProtNLM"/>
    </source>
</evidence>
<name>A0AAV8TND7_9ROSI</name>
<evidence type="ECO:0000313" key="4">
    <source>
        <dbReference type="EMBL" id="KAJ8768487.1"/>
    </source>
</evidence>
<dbReference type="PANTHER" id="PTHR31105:SF42">
    <property type="entry name" value="OS02G0258300 PROTEIN"/>
    <property type="match status" value="1"/>
</dbReference>
<dbReference type="GO" id="GO:1900150">
    <property type="term" value="P:regulation of defense response to fungus"/>
    <property type="evidence" value="ECO:0007669"/>
    <property type="project" value="InterPro"/>
</dbReference>
<comment type="caution">
    <text evidence="4">The sequence shown here is derived from an EMBL/GenBank/DDBJ whole genome shotgun (WGS) entry which is preliminary data.</text>
</comment>
<dbReference type="AlphaFoldDB" id="A0AAV8TND7"/>
<sequence>MAERLKFRSVRCPKCGTLLKELPHYSVYKCGGCDAVLRAKPKARKSDSGEERVEKLEIGLMTASESDGDMHAKRKVRFLNERTDNKGPEEEIAYAEKYRQLHIGDNTNRGKSWGRQLTKQSDMFHPSRTRDGPITTNDRIHFSTFVTPDEGPSNYGYGNGRPGNAFSQLDGPDSLAHLEQQPAELFRRLNDLKEHLARSCTVAEDQRWRTSFPAKVPPETYPAHVGHDFQLLPPDKPPYTKQYGQRPALCTENCGIDDHNLFFPPKYSPAQIGMLRPRLQQQAHLDFYDEHHASIPREQLYHHPACLSFYRNNENQPDYSMRKFSKVPRDSTFKHHIGPHACSPHSNPPSLQSKDQQLHSGWPSDIGSDATGFGQSCTRRALVHLRNAQYCRSIAGGSPFIACHGCFELLKLPIKLKVRQTFRQKLKCGACSTVLSLEINKSRLIVSLPPRSKEISTETDDSSCVVSNEWPLKTDGCLYAVVTNVPSENACHDNDFASLKSKEKVISEQRQSFSESEKGQRCASFSTSRGKGRIDDAIVRENISSSVELADENDVSLTFQSSNFPEHSSDFLDGMVNKYGEGNRSRRVDWDMVPRDNITCRQNYVEDTSMATEIEVQFDECLNSSVYQDSQAVKKDDVSRVGALRESFFMGFIKRSLREFSSSKQRMEDEKPNVFVNGQPITGRLRKMAESKAGPIHPGNYWYDFRAGFWGVIGYCCFGIIPPQIEEFNYPMPENCSDGNTCIFVNGRELNERDLELLAVRGLPKTRDKSYIIEISGRVLDEDTGKELYNLGKLAPTVQKQKRGFGMKVPREIM</sequence>
<dbReference type="InterPro" id="IPR021480">
    <property type="entry name" value="Zinc_ribbon_12"/>
</dbReference>
<gene>
    <name evidence="4" type="ORF">K2173_022577</name>
</gene>
<dbReference type="Proteomes" id="UP001159364">
    <property type="component" value="Linkage Group LG04"/>
</dbReference>
<dbReference type="PANTHER" id="PTHR31105">
    <property type="entry name" value="EXTRA-LARGE G-PROTEIN-LIKE"/>
    <property type="match status" value="1"/>
</dbReference>
<dbReference type="InterPro" id="IPR040244">
    <property type="entry name" value="EDR4-like"/>
</dbReference>
<feature type="compositionally biased region" description="Polar residues" evidence="1">
    <location>
        <begin position="106"/>
        <end position="121"/>
    </location>
</feature>
<dbReference type="EMBL" id="JAIWQS010000004">
    <property type="protein sequence ID" value="KAJ8768487.1"/>
    <property type="molecule type" value="Genomic_DNA"/>
</dbReference>
<accession>A0AAV8TND7</accession>